<accession>A0A178MBT2</accession>
<dbReference type="GO" id="GO:0005886">
    <property type="term" value="C:plasma membrane"/>
    <property type="evidence" value="ECO:0007669"/>
    <property type="project" value="UniProtKB-SubCell"/>
</dbReference>
<protein>
    <recommendedName>
        <fullName evidence="9">Lipoprotein signal peptidase</fullName>
        <ecNumber evidence="9">3.4.23.36</ecNumber>
    </recommendedName>
    <alternativeName>
        <fullName evidence="9">Prolipoprotein signal peptidase</fullName>
    </alternativeName>
    <alternativeName>
        <fullName evidence="9">Signal peptidase II</fullName>
        <shortName evidence="9">SPase II</shortName>
    </alternativeName>
</protein>
<dbReference type="AlphaFoldDB" id="A0A178MBT2"/>
<keyword evidence="8 9" id="KW-0472">Membrane</keyword>
<dbReference type="NCBIfam" id="TIGR00077">
    <property type="entry name" value="lspA"/>
    <property type="match status" value="1"/>
</dbReference>
<evidence type="ECO:0000256" key="8">
    <source>
        <dbReference type="ARBA" id="ARBA00023136"/>
    </source>
</evidence>
<organism evidence="13 14">
    <name type="scientific">Chloroflexus islandicus</name>
    <dbReference type="NCBI Taxonomy" id="1707952"/>
    <lineage>
        <taxon>Bacteria</taxon>
        <taxon>Bacillati</taxon>
        <taxon>Chloroflexota</taxon>
        <taxon>Chloroflexia</taxon>
        <taxon>Chloroflexales</taxon>
        <taxon>Chloroflexineae</taxon>
        <taxon>Chloroflexaceae</taxon>
        <taxon>Chloroflexus</taxon>
    </lineage>
</organism>
<evidence type="ECO:0000256" key="7">
    <source>
        <dbReference type="ARBA" id="ARBA00022989"/>
    </source>
</evidence>
<dbReference type="Pfam" id="PF01252">
    <property type="entry name" value="Peptidase_A8"/>
    <property type="match status" value="1"/>
</dbReference>
<feature type="transmembrane region" description="Helical" evidence="9">
    <location>
        <begin position="97"/>
        <end position="114"/>
    </location>
</feature>
<comment type="caution">
    <text evidence="9">Lacks conserved residue(s) required for the propagation of feature annotation.</text>
</comment>
<evidence type="ECO:0000256" key="2">
    <source>
        <dbReference type="ARBA" id="ARBA00022475"/>
    </source>
</evidence>
<comment type="pathway">
    <text evidence="9">Protein modification; lipoprotein biosynthesis (signal peptide cleavage).</text>
</comment>
<comment type="subcellular location">
    <subcellularLocation>
        <location evidence="9">Cell membrane</location>
        <topology evidence="9">Multi-pass membrane protein</topology>
    </subcellularLocation>
</comment>
<comment type="catalytic activity">
    <reaction evidence="9 10">
        <text>Release of signal peptides from bacterial membrane prolipoproteins. Hydrolyzes -Xaa-Yaa-Zaa-|-(S,diacylglyceryl)Cys-, in which Xaa is hydrophobic (preferably Leu), and Yaa (Ala or Ser) and Zaa (Gly or Ala) have small, neutral side chains.</text>
        <dbReference type="EC" id="3.4.23.36"/>
    </reaction>
</comment>
<dbReference type="HAMAP" id="MF_00161">
    <property type="entry name" value="LspA"/>
    <property type="match status" value="1"/>
</dbReference>
<name>A0A178MBT2_9CHLR</name>
<dbReference type="GO" id="GO:0004190">
    <property type="term" value="F:aspartic-type endopeptidase activity"/>
    <property type="evidence" value="ECO:0007669"/>
    <property type="project" value="UniProtKB-UniRule"/>
</dbReference>
<evidence type="ECO:0000256" key="1">
    <source>
        <dbReference type="ARBA" id="ARBA00006139"/>
    </source>
</evidence>
<evidence type="ECO:0000256" key="10">
    <source>
        <dbReference type="RuleBase" id="RU000594"/>
    </source>
</evidence>
<dbReference type="NCBIfam" id="NF011371">
    <property type="entry name" value="PRK14790.1"/>
    <property type="match status" value="1"/>
</dbReference>
<reference evidence="13 14" key="1">
    <citation type="submission" date="2016-04" db="EMBL/GenBank/DDBJ databases">
        <title>Chloroflexus islandicus sp. nov., a thermophilic filamentous anoxygenic phototrophic bacterium from geyser Strokkur (Iceland).</title>
        <authorList>
            <person name="Gaisin V.A."/>
            <person name="Kalashnikov A.M."/>
            <person name="Sukhacheva M.V."/>
            <person name="Grouzdev D.S."/>
            <person name="Ivanov T.M."/>
            <person name="Kuznetsov B."/>
            <person name="Gorlenko V.M."/>
        </authorList>
    </citation>
    <scope>NUCLEOTIDE SEQUENCE [LARGE SCALE GENOMIC DNA]</scope>
    <source>
        <strain evidence="14">isl-2</strain>
    </source>
</reference>
<evidence type="ECO:0000256" key="3">
    <source>
        <dbReference type="ARBA" id="ARBA00022670"/>
    </source>
</evidence>
<dbReference type="STRING" id="1707952.A6A03_01845"/>
<dbReference type="GO" id="GO:0006508">
    <property type="term" value="P:proteolysis"/>
    <property type="evidence" value="ECO:0007669"/>
    <property type="project" value="UniProtKB-KW"/>
</dbReference>
<keyword evidence="7 9" id="KW-1133">Transmembrane helix</keyword>
<dbReference type="OrthoDB" id="9810259at2"/>
<comment type="caution">
    <text evidence="13">The sequence shown here is derived from an EMBL/GenBank/DDBJ whole genome shotgun (WGS) entry which is preliminary data.</text>
</comment>
<comment type="function">
    <text evidence="9 10">This protein specifically catalyzes the removal of signal peptides from prolipoproteins.</text>
</comment>
<keyword evidence="6 9" id="KW-0378">Hydrolase</keyword>
<keyword evidence="3 9" id="KW-0645">Protease</keyword>
<evidence type="ECO:0000256" key="12">
    <source>
        <dbReference type="SAM" id="SignalP"/>
    </source>
</evidence>
<keyword evidence="2 9" id="KW-1003">Cell membrane</keyword>
<dbReference type="PANTHER" id="PTHR33695">
    <property type="entry name" value="LIPOPROTEIN SIGNAL PEPTIDASE"/>
    <property type="match status" value="1"/>
</dbReference>
<evidence type="ECO:0000256" key="5">
    <source>
        <dbReference type="ARBA" id="ARBA00022750"/>
    </source>
</evidence>
<proteinExistence type="inferred from homology"/>
<keyword evidence="4 9" id="KW-0812">Transmembrane</keyword>
<feature type="active site" evidence="9">
    <location>
        <position position="138"/>
    </location>
</feature>
<dbReference type="Proteomes" id="UP000078287">
    <property type="component" value="Unassembled WGS sequence"/>
</dbReference>
<dbReference type="PRINTS" id="PR00781">
    <property type="entry name" value="LIPOSIGPTASE"/>
</dbReference>
<dbReference type="EMBL" id="LWQS01000049">
    <property type="protein sequence ID" value="OAN46023.1"/>
    <property type="molecule type" value="Genomic_DNA"/>
</dbReference>
<gene>
    <name evidence="9" type="primary">lspA</name>
    <name evidence="13" type="ORF">A6A03_01845</name>
</gene>
<keyword evidence="13" id="KW-0449">Lipoprotein</keyword>
<dbReference type="PANTHER" id="PTHR33695:SF1">
    <property type="entry name" value="LIPOPROTEIN SIGNAL PEPTIDASE"/>
    <property type="match status" value="1"/>
</dbReference>
<sequence>MKSLVQARWIMPLLVAALAVALDQASKRWIVATLGPETMTRFIPLIGDDIRLAYSHNTGIAFSLFQGKSDVLTIVALVIITGAIYLYITQLPNRRRLVQIAMGLILGGALGNVIDRIRLGYVVDFIQVGWFPIFNLADSAITVGAALLMLQYALDEIALRRVRQAMMSQ</sequence>
<dbReference type="PROSITE" id="PS00855">
    <property type="entry name" value="SPASE_II"/>
    <property type="match status" value="1"/>
</dbReference>
<feature type="active site" evidence="9">
    <location>
        <position position="124"/>
    </location>
</feature>
<keyword evidence="12" id="KW-0732">Signal</keyword>
<evidence type="ECO:0000256" key="9">
    <source>
        <dbReference type="HAMAP-Rule" id="MF_00161"/>
    </source>
</evidence>
<keyword evidence="5 9" id="KW-0064">Aspartyl protease</keyword>
<feature type="transmembrane region" description="Helical" evidence="9">
    <location>
        <begin position="134"/>
        <end position="154"/>
    </location>
</feature>
<evidence type="ECO:0000313" key="13">
    <source>
        <dbReference type="EMBL" id="OAN46023.1"/>
    </source>
</evidence>
<evidence type="ECO:0000256" key="11">
    <source>
        <dbReference type="RuleBase" id="RU004181"/>
    </source>
</evidence>
<comment type="similarity">
    <text evidence="1 9 11">Belongs to the peptidase A8 family.</text>
</comment>
<dbReference type="EC" id="3.4.23.36" evidence="9"/>
<keyword evidence="14" id="KW-1185">Reference proteome</keyword>
<feature type="transmembrane region" description="Helical" evidence="9">
    <location>
        <begin position="71"/>
        <end position="88"/>
    </location>
</feature>
<dbReference type="RefSeq" id="WP_066786714.1">
    <property type="nucleotide sequence ID" value="NZ_LWQS01000049.1"/>
</dbReference>
<evidence type="ECO:0000313" key="14">
    <source>
        <dbReference type="Proteomes" id="UP000078287"/>
    </source>
</evidence>
<dbReference type="UniPathway" id="UPA00665"/>
<feature type="signal peptide" evidence="12">
    <location>
        <begin position="1"/>
        <end position="21"/>
    </location>
</feature>
<evidence type="ECO:0000256" key="6">
    <source>
        <dbReference type="ARBA" id="ARBA00022801"/>
    </source>
</evidence>
<dbReference type="InterPro" id="IPR001872">
    <property type="entry name" value="Peptidase_A8"/>
</dbReference>
<feature type="chain" id="PRO_5008091828" description="Lipoprotein signal peptidase" evidence="12">
    <location>
        <begin position="22"/>
        <end position="169"/>
    </location>
</feature>
<evidence type="ECO:0000256" key="4">
    <source>
        <dbReference type="ARBA" id="ARBA00022692"/>
    </source>
</evidence>